<dbReference type="Pfam" id="PF22060">
    <property type="entry name" value="Cep192_D1"/>
    <property type="match status" value="1"/>
</dbReference>
<name>A0A8S3Q510_MYTED</name>
<accession>A0A8S3Q510</accession>
<protein>
    <submittedName>
        <fullName evidence="2">CEP192</fullName>
    </submittedName>
</protein>
<dbReference type="GO" id="GO:0051298">
    <property type="term" value="P:centrosome duplication"/>
    <property type="evidence" value="ECO:0007669"/>
    <property type="project" value="InterPro"/>
</dbReference>
<dbReference type="GO" id="GO:0090307">
    <property type="term" value="P:mitotic spindle assembly"/>
    <property type="evidence" value="ECO:0007669"/>
    <property type="project" value="TreeGrafter"/>
</dbReference>
<dbReference type="GO" id="GO:0019901">
    <property type="term" value="F:protein kinase binding"/>
    <property type="evidence" value="ECO:0007669"/>
    <property type="project" value="TreeGrafter"/>
</dbReference>
<dbReference type="InterPro" id="IPR039103">
    <property type="entry name" value="Spd-2/CEP192"/>
</dbReference>
<dbReference type="AlphaFoldDB" id="A0A8S3Q510"/>
<keyword evidence="3" id="KW-1185">Reference proteome</keyword>
<dbReference type="Proteomes" id="UP000683360">
    <property type="component" value="Unassembled WGS sequence"/>
</dbReference>
<dbReference type="PANTHER" id="PTHR16029">
    <property type="entry name" value="CENTROSOMAL PROTEIN OF 192 KDA"/>
    <property type="match status" value="1"/>
</dbReference>
<dbReference type="GO" id="GO:0005737">
    <property type="term" value="C:cytoplasm"/>
    <property type="evidence" value="ECO:0007669"/>
    <property type="project" value="TreeGrafter"/>
</dbReference>
<proteinExistence type="predicted"/>
<dbReference type="GO" id="GO:0090222">
    <property type="term" value="P:centrosome-templated microtubule nucleation"/>
    <property type="evidence" value="ECO:0007669"/>
    <property type="project" value="InterPro"/>
</dbReference>
<dbReference type="GO" id="GO:0000242">
    <property type="term" value="C:pericentriolar material"/>
    <property type="evidence" value="ECO:0007669"/>
    <property type="project" value="TreeGrafter"/>
</dbReference>
<dbReference type="InterPro" id="IPR054085">
    <property type="entry name" value="Cep192-like_D1"/>
</dbReference>
<dbReference type="OrthoDB" id="67059at2759"/>
<reference evidence="2" key="1">
    <citation type="submission" date="2021-03" db="EMBL/GenBank/DDBJ databases">
        <authorList>
            <person name="Bekaert M."/>
        </authorList>
    </citation>
    <scope>NUCLEOTIDE SEQUENCE</scope>
</reference>
<feature type="domain" description="Cep192-like" evidence="1">
    <location>
        <begin position="46"/>
        <end position="123"/>
    </location>
</feature>
<evidence type="ECO:0000313" key="3">
    <source>
        <dbReference type="Proteomes" id="UP000683360"/>
    </source>
</evidence>
<dbReference type="PANTHER" id="PTHR16029:SF11">
    <property type="entry name" value="CENTROSOMAL PROTEIN OF 192 KDA"/>
    <property type="match status" value="1"/>
</dbReference>
<dbReference type="GO" id="GO:0071539">
    <property type="term" value="P:protein localization to centrosome"/>
    <property type="evidence" value="ECO:0007669"/>
    <property type="project" value="InterPro"/>
</dbReference>
<organism evidence="2 3">
    <name type="scientific">Mytilus edulis</name>
    <name type="common">Blue mussel</name>
    <dbReference type="NCBI Taxonomy" id="6550"/>
    <lineage>
        <taxon>Eukaryota</taxon>
        <taxon>Metazoa</taxon>
        <taxon>Spiralia</taxon>
        <taxon>Lophotrochozoa</taxon>
        <taxon>Mollusca</taxon>
        <taxon>Bivalvia</taxon>
        <taxon>Autobranchia</taxon>
        <taxon>Pteriomorphia</taxon>
        <taxon>Mytilida</taxon>
        <taxon>Mytiloidea</taxon>
        <taxon>Mytilidae</taxon>
        <taxon>Mytilinae</taxon>
        <taxon>Mytilus</taxon>
    </lineage>
</organism>
<evidence type="ECO:0000259" key="1">
    <source>
        <dbReference type="Pfam" id="PF22060"/>
    </source>
</evidence>
<dbReference type="GO" id="GO:0005814">
    <property type="term" value="C:centriole"/>
    <property type="evidence" value="ECO:0007669"/>
    <property type="project" value="TreeGrafter"/>
</dbReference>
<evidence type="ECO:0000313" key="2">
    <source>
        <dbReference type="EMBL" id="CAG2190555.1"/>
    </source>
</evidence>
<sequence length="236" mass="26783">MHTMMSTGMMHELQAENLTVMEDECSHTRTSPRSDGHQLRTPPRLSAVTASRMLHFDDVCCVGISIERKLELTNPTNSWLECYLLVQEWTIDGREVNIMNYLPFEMKRKVIIEPHTTENVTVRTESNNKCMNFGEVAWGSCHELSLQIINRGRATIPLRLSILLSQGSWHAFSFDTKLADVSVISRSSRPQSAAMGRTVMPLSVEGRTVDSDPTVYDIKIYCRPPEKQYSRGMACI</sequence>
<dbReference type="EMBL" id="CAJPWZ010000335">
    <property type="protein sequence ID" value="CAG2190555.1"/>
    <property type="molecule type" value="Genomic_DNA"/>
</dbReference>
<comment type="caution">
    <text evidence="2">The sequence shown here is derived from an EMBL/GenBank/DDBJ whole genome shotgun (WGS) entry which is preliminary data.</text>
</comment>
<gene>
    <name evidence="2" type="ORF">MEDL_5867</name>
</gene>